<protein>
    <submittedName>
        <fullName evidence="1">Endocuclease TsnA domain containing protein</fullName>
    </submittedName>
</protein>
<organism evidence="1 2">
    <name type="scientific">Cupriavidus necator (strain ATCC 43291 / DSM 13513 / CCUG 52238 / LMG 8453 / N-1)</name>
    <name type="common">Ralstonia eutropha</name>
    <dbReference type="NCBI Taxonomy" id="1042878"/>
    <lineage>
        <taxon>Bacteria</taxon>
        <taxon>Pseudomonadati</taxon>
        <taxon>Pseudomonadota</taxon>
        <taxon>Betaproteobacteria</taxon>
        <taxon>Burkholderiales</taxon>
        <taxon>Burkholderiaceae</taxon>
        <taxon>Cupriavidus</taxon>
    </lineage>
</organism>
<geneLocation type="plasmid" evidence="1 2">
    <name>pBB1</name>
</geneLocation>
<dbReference type="AlphaFoldDB" id="F8GXN9"/>
<dbReference type="InterPro" id="IPR011335">
    <property type="entry name" value="Restrct_endonuc-II-like"/>
</dbReference>
<accession>F8GXN9</accession>
<dbReference type="HOGENOM" id="CLU_386290_0_0_4"/>
<evidence type="ECO:0000313" key="1">
    <source>
        <dbReference type="EMBL" id="AEI82109.1"/>
    </source>
</evidence>
<proteinExistence type="predicted"/>
<reference evidence="1 2" key="1">
    <citation type="journal article" date="2011" name="J. Bacteriol.">
        <title>Complete genome sequence of the type strain Cupriavidus necator N-1.</title>
        <authorList>
            <person name="Poehlein A."/>
            <person name="Kusian B."/>
            <person name="Friedrich B."/>
            <person name="Daniel R."/>
            <person name="Bowien B."/>
        </authorList>
    </citation>
    <scope>NUCLEOTIDE SEQUENCE [LARGE SCALE GENOMIC DNA]</scope>
    <source>
        <strain evidence="2">ATCC 43291 / DSM 13513 / CCUG 52238 / LMG 8453 / N-1</strain>
        <plasmid evidence="1 2">pBB1</plasmid>
    </source>
</reference>
<dbReference type="KEGG" id="cnc:CNE_BB1p06890"/>
<name>F8GXN9_CUPNN</name>
<keyword evidence="1" id="KW-0614">Plasmid</keyword>
<dbReference type="Proteomes" id="UP000006798">
    <property type="component" value="Plasmid pBB1"/>
</dbReference>
<dbReference type="SUPFAM" id="SSF52980">
    <property type="entry name" value="Restriction endonuclease-like"/>
    <property type="match status" value="1"/>
</dbReference>
<evidence type="ECO:0000313" key="2">
    <source>
        <dbReference type="Proteomes" id="UP000006798"/>
    </source>
</evidence>
<sequence length="674" mass="76815">MLREELANNRPKEAVATMAALMLSDADSVIAGLRRGGALRASRYGYRAATVRKVVKAALVLSPYVGISSTAHRYLESVLALTTISPYARQLRRSISARIHSRRLRLLKTLLVVVNLRFSLGRAADRESSPESLDYWTIEEIAEGYSLLTSFVREEGGISPYMWRLTDEHIASPYQNVYQSLLVDAMKLKQFADAEIMIDGLPYVAIVQGNKVSIAAEDAAVEKSIRLGYIQTDVQSILRTMELRREGEEQGLRIRTIEEFVRQAFDAGLGNFVGIREEPIERLVFAIPPDPATRDYLLHSGRFLEEMAMINSAGIDGFYAGDNVEQLAVTERLTVLDIAKVQRLFMIIDLVFRMKFETFPDGERRHGLIARSAIPVMKREQLLTTLKFVLPDDRAEEVLDFLTLSDKENFIDLQYRPFVESDGWYAIAPAVVGKSNLIRNIVTANRLRTAENTRDDPMQRAVSEALQEAGFEVRTNITMNIDGRRETDIFCRRDDQIFVFECKNSYHPCSPHELRTTYEHLIKAQRQLDIRRAWLQRPGNQEELHRALGWRQGPVDKIHTGIITANRAFTGYRMGAHPVRQAHEFINLLRTGVARRNDGASIRFWRAPVFQIDDLVDYLEGESIVRAQMEALQPVTWSFQIGGSELAFESYMMDMRDSVRILTEMFPSQVEVRD</sequence>
<gene>
    <name evidence="1" type="ordered locus">CNE_BB1p06890</name>
</gene>
<dbReference type="EMBL" id="CP002879">
    <property type="protein sequence ID" value="AEI82109.1"/>
    <property type="molecule type" value="Genomic_DNA"/>
</dbReference>